<proteinExistence type="inferred from homology"/>
<evidence type="ECO:0000256" key="4">
    <source>
        <dbReference type="ARBA" id="ARBA00022475"/>
    </source>
</evidence>
<comment type="similarity">
    <text evidence="2">Belongs to the major facilitator superfamily. EmrB family.</text>
</comment>
<evidence type="ECO:0000256" key="8">
    <source>
        <dbReference type="SAM" id="Phobius"/>
    </source>
</evidence>
<comment type="subcellular location">
    <subcellularLocation>
        <location evidence="1">Cell membrane</location>
        <topology evidence="1">Multi-pass membrane protein</topology>
    </subcellularLocation>
</comment>
<dbReference type="STRING" id="1833852.B0537_00530"/>
<name>A0A1S6ISJ0_9FIRM</name>
<feature type="transmembrane region" description="Helical" evidence="8">
    <location>
        <begin position="484"/>
        <end position="502"/>
    </location>
</feature>
<dbReference type="PANTHER" id="PTHR42718">
    <property type="entry name" value="MAJOR FACILITATOR SUPERFAMILY MULTIDRUG TRANSPORTER MFSC"/>
    <property type="match status" value="1"/>
</dbReference>
<dbReference type="OrthoDB" id="102502at2"/>
<dbReference type="NCBIfam" id="TIGR00711">
    <property type="entry name" value="efflux_EmrB"/>
    <property type="match status" value="1"/>
</dbReference>
<feature type="transmembrane region" description="Helical" evidence="8">
    <location>
        <begin position="139"/>
        <end position="160"/>
    </location>
</feature>
<keyword evidence="7 8" id="KW-0472">Membrane</keyword>
<feature type="transmembrane region" description="Helical" evidence="8">
    <location>
        <begin position="360"/>
        <end position="387"/>
    </location>
</feature>
<feature type="transmembrane region" description="Helical" evidence="8">
    <location>
        <begin position="229"/>
        <end position="246"/>
    </location>
</feature>
<evidence type="ECO:0000256" key="2">
    <source>
        <dbReference type="ARBA" id="ARBA00008537"/>
    </source>
</evidence>
<keyword evidence="3" id="KW-0813">Transport</keyword>
<evidence type="ECO:0000313" key="11">
    <source>
        <dbReference type="Proteomes" id="UP000189464"/>
    </source>
</evidence>
<feature type="transmembrane region" description="Helical" evidence="8">
    <location>
        <begin position="105"/>
        <end position="127"/>
    </location>
</feature>
<dbReference type="InterPro" id="IPR036259">
    <property type="entry name" value="MFS_trans_sf"/>
</dbReference>
<dbReference type="InterPro" id="IPR011701">
    <property type="entry name" value="MFS"/>
</dbReference>
<dbReference type="EMBL" id="CP019698">
    <property type="protein sequence ID" value="AQS57739.1"/>
    <property type="molecule type" value="Genomic_DNA"/>
</dbReference>
<dbReference type="InterPro" id="IPR020846">
    <property type="entry name" value="MFS_dom"/>
</dbReference>
<dbReference type="SUPFAM" id="SSF103473">
    <property type="entry name" value="MFS general substrate transporter"/>
    <property type="match status" value="1"/>
</dbReference>
<dbReference type="GO" id="GO:0005886">
    <property type="term" value="C:plasma membrane"/>
    <property type="evidence" value="ECO:0007669"/>
    <property type="project" value="UniProtKB-SubCell"/>
</dbReference>
<keyword evidence="6 8" id="KW-1133">Transmembrane helix</keyword>
<dbReference type="Proteomes" id="UP000189464">
    <property type="component" value="Chromosome"/>
</dbReference>
<feature type="transmembrane region" description="Helical" evidence="8">
    <location>
        <begin position="399"/>
        <end position="417"/>
    </location>
</feature>
<feature type="transmembrane region" description="Helical" evidence="8">
    <location>
        <begin position="52"/>
        <end position="71"/>
    </location>
</feature>
<evidence type="ECO:0000256" key="5">
    <source>
        <dbReference type="ARBA" id="ARBA00022692"/>
    </source>
</evidence>
<reference evidence="10 11" key="1">
    <citation type="journal article" date="2016" name="Int. J. Syst. Evol. Microbiol.">
        <title>Desulfotomaculum ferrireducens sp. nov., a moderately thermophilic sulfate-reducing and dissimilatory Fe(III)-reducing bacterium isolated from compost.</title>
        <authorList>
            <person name="Yang G."/>
            <person name="Guo J."/>
            <person name="Zhuang L."/>
            <person name="Yuan Y."/>
            <person name="Zhou S."/>
        </authorList>
    </citation>
    <scope>NUCLEOTIDE SEQUENCE [LARGE SCALE GENOMIC DNA]</scope>
    <source>
        <strain evidence="10 11">GSS09</strain>
    </source>
</reference>
<evidence type="ECO:0000256" key="6">
    <source>
        <dbReference type="ARBA" id="ARBA00022989"/>
    </source>
</evidence>
<evidence type="ECO:0000256" key="7">
    <source>
        <dbReference type="ARBA" id="ARBA00023136"/>
    </source>
</evidence>
<feature type="transmembrane region" description="Helical" evidence="8">
    <location>
        <begin position="303"/>
        <end position="325"/>
    </location>
</feature>
<keyword evidence="5 8" id="KW-0812">Transmembrane</keyword>
<gene>
    <name evidence="10" type="ORF">B0537_00530</name>
</gene>
<feature type="transmembrane region" description="Helical" evidence="8">
    <location>
        <begin position="166"/>
        <end position="187"/>
    </location>
</feature>
<dbReference type="CDD" id="cd17503">
    <property type="entry name" value="MFS_LmrB_MDR_like"/>
    <property type="match status" value="1"/>
</dbReference>
<feature type="transmembrane region" description="Helical" evidence="8">
    <location>
        <begin position="199"/>
        <end position="217"/>
    </location>
</feature>
<dbReference type="AlphaFoldDB" id="A0A1S6ISJ0"/>
<dbReference type="Gene3D" id="1.20.1250.20">
    <property type="entry name" value="MFS general substrate transporter like domains"/>
    <property type="match status" value="1"/>
</dbReference>
<keyword evidence="4" id="KW-1003">Cell membrane</keyword>
<dbReference type="PANTHER" id="PTHR42718:SF9">
    <property type="entry name" value="MAJOR FACILITATOR SUPERFAMILY MULTIDRUG TRANSPORTER MFSC"/>
    <property type="match status" value="1"/>
</dbReference>
<evidence type="ECO:0000259" key="9">
    <source>
        <dbReference type="PROSITE" id="PS50850"/>
    </source>
</evidence>
<dbReference type="KEGG" id="dfg:B0537_00530"/>
<protein>
    <submittedName>
        <fullName evidence="10">MFS transporter</fullName>
    </submittedName>
</protein>
<evidence type="ECO:0000313" key="10">
    <source>
        <dbReference type="EMBL" id="AQS57739.1"/>
    </source>
</evidence>
<evidence type="ECO:0000256" key="1">
    <source>
        <dbReference type="ARBA" id="ARBA00004651"/>
    </source>
</evidence>
<dbReference type="RefSeq" id="WP_077712702.1">
    <property type="nucleotide sequence ID" value="NZ_CP019698.1"/>
</dbReference>
<dbReference type="Pfam" id="PF07690">
    <property type="entry name" value="MFS_1"/>
    <property type="match status" value="1"/>
</dbReference>
<dbReference type="GO" id="GO:0022857">
    <property type="term" value="F:transmembrane transporter activity"/>
    <property type="evidence" value="ECO:0007669"/>
    <property type="project" value="InterPro"/>
</dbReference>
<feature type="transmembrane region" description="Helical" evidence="8">
    <location>
        <begin position="267"/>
        <end position="291"/>
    </location>
</feature>
<accession>A0A1S6ISJ0</accession>
<feature type="domain" description="Major facilitator superfamily (MFS) profile" evidence="9">
    <location>
        <begin position="14"/>
        <end position="507"/>
    </location>
</feature>
<keyword evidence="11" id="KW-1185">Reference proteome</keyword>
<sequence>MKNQQEQSGSFWLPLFVIVTGAFAAILSSSSVNVAIPKLMAIFGVSSSEVQWVLTGYMLSSAIVIPLSGYLGDRFGNKKVFIYSLAVFTAGSVLCSFAWSNQSLIVFRVLQGLGGGIIMPISMAIIYRIVPLNQIGLALGVWGMSAVMAPAIGPTLGGYILEHFSWRLLFLINIPVGLLGIFLSILLLKETPTKEKTKFDFWGFFLSTVGCFALLLALSEGSKEGWDSYYIVMLFIISFFSLLLFVMHELSTQEPLLDLRLLKNSTFALSVFVGGLINIGLFGGVFLTPLFTQNLMGMSAYDTGLLLLPASLISGIMMPISGALFDRFGAKAISIVGLTILAVSTWELKYLTADTSTLELMVILSIRSVGMGLAMMPISTAGMNVVAKPLVGQASALSNVIRQIFASFGIAVLSTIMQNRQIFHAARLSDGISSGTPGVDLGLAQLKGALVSAGLSSDTATSTALSYIWGVIQKQALVLAIDDTFLVSAIFIFIAIPPIFFLKEKRFNNKAASQEG</sequence>
<organism evidence="10 11">
    <name type="scientific">Desulforamulus ferrireducens</name>
    <dbReference type="NCBI Taxonomy" id="1833852"/>
    <lineage>
        <taxon>Bacteria</taxon>
        <taxon>Bacillati</taxon>
        <taxon>Bacillota</taxon>
        <taxon>Clostridia</taxon>
        <taxon>Eubacteriales</taxon>
        <taxon>Peptococcaceae</taxon>
        <taxon>Desulforamulus</taxon>
    </lineage>
</organism>
<feature type="transmembrane region" description="Helical" evidence="8">
    <location>
        <begin position="12"/>
        <end position="32"/>
    </location>
</feature>
<feature type="transmembrane region" description="Helical" evidence="8">
    <location>
        <begin position="80"/>
        <end position="99"/>
    </location>
</feature>
<evidence type="ECO:0000256" key="3">
    <source>
        <dbReference type="ARBA" id="ARBA00022448"/>
    </source>
</evidence>
<dbReference type="PROSITE" id="PS50850">
    <property type="entry name" value="MFS"/>
    <property type="match status" value="1"/>
</dbReference>
<dbReference type="Gene3D" id="1.20.1720.10">
    <property type="entry name" value="Multidrug resistance protein D"/>
    <property type="match status" value="1"/>
</dbReference>
<dbReference type="InterPro" id="IPR004638">
    <property type="entry name" value="EmrB-like"/>
</dbReference>
<dbReference type="PRINTS" id="PR01036">
    <property type="entry name" value="TCRTETB"/>
</dbReference>